<evidence type="ECO:0000313" key="2">
    <source>
        <dbReference type="Proteomes" id="UP000799423"/>
    </source>
</evidence>
<accession>A0A6A7BAT9</accession>
<gene>
    <name evidence="1" type="ORF">T440DRAFT_553376</name>
</gene>
<dbReference type="Proteomes" id="UP000799423">
    <property type="component" value="Unassembled WGS sequence"/>
</dbReference>
<reference evidence="1" key="1">
    <citation type="submission" date="2020-01" db="EMBL/GenBank/DDBJ databases">
        <authorList>
            <consortium name="DOE Joint Genome Institute"/>
            <person name="Haridas S."/>
            <person name="Albert R."/>
            <person name="Binder M."/>
            <person name="Bloem J."/>
            <person name="Labutti K."/>
            <person name="Salamov A."/>
            <person name="Andreopoulos B."/>
            <person name="Baker S.E."/>
            <person name="Barry K."/>
            <person name="Bills G."/>
            <person name="Bluhm B.H."/>
            <person name="Cannon C."/>
            <person name="Castanera R."/>
            <person name="Culley D.E."/>
            <person name="Daum C."/>
            <person name="Ezra D."/>
            <person name="Gonzalez J.B."/>
            <person name="Henrissat B."/>
            <person name="Kuo A."/>
            <person name="Liang C."/>
            <person name="Lipzen A."/>
            <person name="Lutzoni F."/>
            <person name="Magnuson J."/>
            <person name="Mondo S."/>
            <person name="Nolan M."/>
            <person name="Ohm R."/>
            <person name="Pangilinan J."/>
            <person name="Park H.-J."/>
            <person name="Ramirez L."/>
            <person name="Alfaro M."/>
            <person name="Sun H."/>
            <person name="Tritt A."/>
            <person name="Yoshinaga Y."/>
            <person name="Zwiers L.-H."/>
            <person name="Turgeon B.G."/>
            <person name="Goodwin S.B."/>
            <person name="Spatafora J.W."/>
            <person name="Crous P.W."/>
            <person name="Grigoriev I.V."/>
        </authorList>
    </citation>
    <scope>NUCLEOTIDE SEQUENCE</scope>
    <source>
        <strain evidence="1">IPT5</strain>
    </source>
</reference>
<dbReference type="EMBL" id="MU006298">
    <property type="protein sequence ID" value="KAF2852483.1"/>
    <property type="molecule type" value="Genomic_DNA"/>
</dbReference>
<evidence type="ECO:0000313" key="1">
    <source>
        <dbReference type="EMBL" id="KAF2852483.1"/>
    </source>
</evidence>
<dbReference type="AlphaFoldDB" id="A0A6A7BAT9"/>
<protein>
    <submittedName>
        <fullName evidence="1">Uncharacterized protein</fullName>
    </submittedName>
</protein>
<name>A0A6A7BAT9_9PLEO</name>
<keyword evidence="2" id="KW-1185">Reference proteome</keyword>
<sequence>MAGVEELEDEIPMDVDEVGVTVDIVVTLDRLEDSVLERTTVELLSMDDSVTNVGEGAMELKELNELGVSIELDGLAAALEDTAAEELVIKEVTDEVADNDGELIVVGAALVDDGAMTEEIESALDAEDSLWLADAEESELVDVLTPVEE</sequence>
<organism evidence="1 2">
    <name type="scientific">Plenodomus tracheiphilus IPT5</name>
    <dbReference type="NCBI Taxonomy" id="1408161"/>
    <lineage>
        <taxon>Eukaryota</taxon>
        <taxon>Fungi</taxon>
        <taxon>Dikarya</taxon>
        <taxon>Ascomycota</taxon>
        <taxon>Pezizomycotina</taxon>
        <taxon>Dothideomycetes</taxon>
        <taxon>Pleosporomycetidae</taxon>
        <taxon>Pleosporales</taxon>
        <taxon>Pleosporineae</taxon>
        <taxon>Leptosphaeriaceae</taxon>
        <taxon>Plenodomus</taxon>
    </lineage>
</organism>
<proteinExistence type="predicted"/>